<dbReference type="PANTHER" id="PTHR31170">
    <property type="entry name" value="BNAC04G53230D PROTEIN"/>
    <property type="match status" value="1"/>
</dbReference>
<evidence type="ECO:0000313" key="3">
    <source>
        <dbReference type="Proteomes" id="UP000325577"/>
    </source>
</evidence>
<feature type="transmembrane region" description="Helical" evidence="1">
    <location>
        <begin position="520"/>
        <end position="543"/>
    </location>
</feature>
<organism evidence="2 3">
    <name type="scientific">Nyssa sinensis</name>
    <dbReference type="NCBI Taxonomy" id="561372"/>
    <lineage>
        <taxon>Eukaryota</taxon>
        <taxon>Viridiplantae</taxon>
        <taxon>Streptophyta</taxon>
        <taxon>Embryophyta</taxon>
        <taxon>Tracheophyta</taxon>
        <taxon>Spermatophyta</taxon>
        <taxon>Magnoliopsida</taxon>
        <taxon>eudicotyledons</taxon>
        <taxon>Gunneridae</taxon>
        <taxon>Pentapetalae</taxon>
        <taxon>asterids</taxon>
        <taxon>Cornales</taxon>
        <taxon>Nyssaceae</taxon>
        <taxon>Nyssa</taxon>
    </lineage>
</organism>
<name>A0A5J5BH06_9ASTE</name>
<keyword evidence="1" id="KW-1133">Transmembrane helix</keyword>
<dbReference type="EMBL" id="CM018035">
    <property type="protein sequence ID" value="KAA8541956.1"/>
    <property type="molecule type" value="Genomic_DNA"/>
</dbReference>
<proteinExistence type="predicted"/>
<keyword evidence="3" id="KW-1185">Reference proteome</keyword>
<reference evidence="2 3" key="1">
    <citation type="submission" date="2019-09" db="EMBL/GenBank/DDBJ databases">
        <title>A chromosome-level genome assembly of the Chinese tupelo Nyssa sinensis.</title>
        <authorList>
            <person name="Yang X."/>
            <person name="Kang M."/>
            <person name="Yang Y."/>
            <person name="Xiong H."/>
            <person name="Wang M."/>
            <person name="Zhang Z."/>
            <person name="Wang Z."/>
            <person name="Wu H."/>
            <person name="Ma T."/>
            <person name="Liu J."/>
            <person name="Xi Z."/>
        </authorList>
    </citation>
    <scope>NUCLEOTIDE SEQUENCE [LARGE SCALE GENOMIC DNA]</scope>
    <source>
        <strain evidence="2">J267</strain>
        <tissue evidence="2">Leaf</tissue>
    </source>
</reference>
<keyword evidence="1" id="KW-0472">Membrane</keyword>
<protein>
    <submittedName>
        <fullName evidence="2">Uncharacterized protein</fullName>
    </submittedName>
</protein>
<evidence type="ECO:0000256" key="1">
    <source>
        <dbReference type="SAM" id="Phobius"/>
    </source>
</evidence>
<dbReference type="Pfam" id="PF03140">
    <property type="entry name" value="DUF247"/>
    <property type="match status" value="1"/>
</dbReference>
<keyword evidence="1" id="KW-0812">Transmembrane</keyword>
<dbReference type="AlphaFoldDB" id="A0A5J5BH06"/>
<dbReference type="PANTHER" id="PTHR31170:SF25">
    <property type="entry name" value="BNAA09G04570D PROTEIN"/>
    <property type="match status" value="1"/>
</dbReference>
<accession>A0A5J5BH06</accession>
<dbReference type="Proteomes" id="UP000325577">
    <property type="component" value="Linkage Group LG12"/>
</dbReference>
<dbReference type="InterPro" id="IPR004158">
    <property type="entry name" value="DUF247_pln"/>
</dbReference>
<gene>
    <name evidence="2" type="ORF">F0562_023108</name>
</gene>
<sequence>MSSDSFLQRSMSSSSTFDESQWVIQIRQVLEEELEDYTDTPVSIFNVPQTLMASDPNSYIPQQVALGPYHFRRSELYEMQRYKVIAAKIIEKQLQYCPKFEQVVNQLIELAPKIRECYHKFLDFQNETLVWMVAIDASFLLEFLQNYAVRGGKVLRRISSRVSNLFDVAGRKSTHNAILRDLVMLENQIPFFVVLKMIEFQLSPIDQSAEQVLLMRLIELCKDLSPFRVNWHELSRVKVTKCTHLLDFLYHVIVPESEVQSSEIIDHDQDQNEAVVLKEAEEKPLENSIYIKQLIHEIWKLVSRIKGGPVRLLNGTRFLLKLPWKIIANLPGRRVLAGHAKFLFFFQSEEEINPENDPSSSNDTIEKAPLVEEITIPSVSELSKAGVRFVPTNGTISTIHFDIKTAKLFLPTITLNVNTEVILRNLIAYEACNAPGPVVIARYTELMNGIIDTDEDLKLLARRRIVLNRLKNDKEALNMWNGMNKSVKLTKVPDLDKVIEDVNKFYDGRWKVKVEKFMKAYVFGSWQFLTFLAAILLFLLMSLQSFCSVYDCANIARLRNFQ</sequence>
<evidence type="ECO:0000313" key="2">
    <source>
        <dbReference type="EMBL" id="KAA8541956.1"/>
    </source>
</evidence>
<dbReference type="OrthoDB" id="2356035at2759"/>